<dbReference type="AlphaFoldDB" id="A0A834WL21"/>
<comment type="caution">
    <text evidence="10">The sequence shown here is derived from an EMBL/GenBank/DDBJ whole genome shotgun (WGS) entry which is preliminary data.</text>
</comment>
<feature type="zinc finger region" description="C3H1-type" evidence="7">
    <location>
        <begin position="11"/>
        <end position="37"/>
    </location>
</feature>
<evidence type="ECO:0000256" key="6">
    <source>
        <dbReference type="PROSITE-ProRule" id="PRU00221"/>
    </source>
</evidence>
<evidence type="ECO:0000313" key="11">
    <source>
        <dbReference type="Proteomes" id="UP000634136"/>
    </source>
</evidence>
<feature type="region of interest" description="Disordered" evidence="8">
    <location>
        <begin position="67"/>
        <end position="87"/>
    </location>
</feature>
<dbReference type="Pfam" id="PF00400">
    <property type="entry name" value="WD40"/>
    <property type="match status" value="3"/>
</dbReference>
<dbReference type="PROSITE" id="PS50103">
    <property type="entry name" value="ZF_C3H1"/>
    <property type="match status" value="2"/>
</dbReference>
<evidence type="ECO:0000259" key="9">
    <source>
        <dbReference type="PROSITE" id="PS50103"/>
    </source>
</evidence>
<feature type="repeat" description="WD" evidence="6">
    <location>
        <begin position="250"/>
        <end position="291"/>
    </location>
</feature>
<dbReference type="SUPFAM" id="SSF90229">
    <property type="entry name" value="CCCH zinc finger"/>
    <property type="match status" value="1"/>
</dbReference>
<dbReference type="InterPro" id="IPR020472">
    <property type="entry name" value="WD40_PAC1"/>
</dbReference>
<dbReference type="InterPro" id="IPR044715">
    <property type="entry name" value="WDR86-like"/>
</dbReference>
<gene>
    <name evidence="10" type="ORF">G2W53_022937</name>
</gene>
<dbReference type="InterPro" id="IPR036855">
    <property type="entry name" value="Znf_CCCH_sf"/>
</dbReference>
<keyword evidence="3" id="KW-0677">Repeat</keyword>
<feature type="repeat" description="WD" evidence="6">
    <location>
        <begin position="126"/>
        <end position="167"/>
    </location>
</feature>
<evidence type="ECO:0000256" key="2">
    <source>
        <dbReference type="ARBA" id="ARBA00022723"/>
    </source>
</evidence>
<feature type="domain" description="C3H1-type" evidence="9">
    <location>
        <begin position="11"/>
        <end position="37"/>
    </location>
</feature>
<dbReference type="Proteomes" id="UP000634136">
    <property type="component" value="Unassembled WGS sequence"/>
</dbReference>
<dbReference type="CDD" id="cd00200">
    <property type="entry name" value="WD40"/>
    <property type="match status" value="1"/>
</dbReference>
<evidence type="ECO:0000256" key="8">
    <source>
        <dbReference type="SAM" id="MobiDB-lite"/>
    </source>
</evidence>
<dbReference type="PROSITE" id="PS50082">
    <property type="entry name" value="WD_REPEATS_2"/>
    <property type="match status" value="3"/>
</dbReference>
<dbReference type="EMBL" id="JAAIUW010000007">
    <property type="protein sequence ID" value="KAF7824793.1"/>
    <property type="molecule type" value="Genomic_DNA"/>
</dbReference>
<evidence type="ECO:0000256" key="4">
    <source>
        <dbReference type="ARBA" id="ARBA00022771"/>
    </source>
</evidence>
<dbReference type="InterPro" id="IPR001680">
    <property type="entry name" value="WD40_rpt"/>
</dbReference>
<keyword evidence="11" id="KW-1185">Reference proteome</keyword>
<organism evidence="10 11">
    <name type="scientific">Senna tora</name>
    <dbReference type="NCBI Taxonomy" id="362788"/>
    <lineage>
        <taxon>Eukaryota</taxon>
        <taxon>Viridiplantae</taxon>
        <taxon>Streptophyta</taxon>
        <taxon>Embryophyta</taxon>
        <taxon>Tracheophyta</taxon>
        <taxon>Spermatophyta</taxon>
        <taxon>Magnoliopsida</taxon>
        <taxon>eudicotyledons</taxon>
        <taxon>Gunneridae</taxon>
        <taxon>Pentapetalae</taxon>
        <taxon>rosids</taxon>
        <taxon>fabids</taxon>
        <taxon>Fabales</taxon>
        <taxon>Fabaceae</taxon>
        <taxon>Caesalpinioideae</taxon>
        <taxon>Cassia clade</taxon>
        <taxon>Senna</taxon>
    </lineage>
</organism>
<dbReference type="InterPro" id="IPR036322">
    <property type="entry name" value="WD40_repeat_dom_sf"/>
</dbReference>
<name>A0A834WL21_9FABA</name>
<evidence type="ECO:0000256" key="5">
    <source>
        <dbReference type="ARBA" id="ARBA00022833"/>
    </source>
</evidence>
<dbReference type="SUPFAM" id="SSF50978">
    <property type="entry name" value="WD40 repeat-like"/>
    <property type="match status" value="1"/>
</dbReference>
<reference evidence="10" key="1">
    <citation type="submission" date="2020-09" db="EMBL/GenBank/DDBJ databases">
        <title>Genome-Enabled Discovery of Anthraquinone Biosynthesis in Senna tora.</title>
        <authorList>
            <person name="Kang S.-H."/>
            <person name="Pandey R.P."/>
            <person name="Lee C.-M."/>
            <person name="Sim J.-S."/>
            <person name="Jeong J.-T."/>
            <person name="Choi B.-S."/>
            <person name="Jung M."/>
            <person name="Ginzburg D."/>
            <person name="Zhao K."/>
            <person name="Won S.Y."/>
            <person name="Oh T.-J."/>
            <person name="Yu Y."/>
            <person name="Kim N.-H."/>
            <person name="Lee O.R."/>
            <person name="Lee T.-H."/>
            <person name="Bashyal P."/>
            <person name="Kim T.-S."/>
            <person name="Lee W.-H."/>
            <person name="Kawkins C."/>
            <person name="Kim C.-K."/>
            <person name="Kim J.S."/>
            <person name="Ahn B.O."/>
            <person name="Rhee S.Y."/>
            <person name="Sohng J.K."/>
        </authorList>
    </citation>
    <scope>NUCLEOTIDE SEQUENCE</scope>
    <source>
        <tissue evidence="10">Leaf</tissue>
    </source>
</reference>
<feature type="repeat" description="WD" evidence="6">
    <location>
        <begin position="292"/>
        <end position="331"/>
    </location>
</feature>
<dbReference type="InterPro" id="IPR019775">
    <property type="entry name" value="WD40_repeat_CS"/>
</dbReference>
<dbReference type="PANTHER" id="PTHR44489:SF14">
    <property type="entry name" value="ZINC FINGER CCCH DOMAIN-CONTAINING PROTEIN 59-RELATED"/>
    <property type="match status" value="1"/>
</dbReference>
<proteinExistence type="predicted"/>
<evidence type="ECO:0000256" key="7">
    <source>
        <dbReference type="PROSITE-ProRule" id="PRU00723"/>
    </source>
</evidence>
<dbReference type="PRINTS" id="PR00320">
    <property type="entry name" value="GPROTEINBRPT"/>
</dbReference>
<dbReference type="PROSITE" id="PS00678">
    <property type="entry name" value="WD_REPEATS_1"/>
    <property type="match status" value="1"/>
</dbReference>
<sequence>MYTEAMKKNQIYNGETCPYWLAGRCTRNPCKFLHKITPSAINPHHHHHHHQHYSAQTTHMLNAKNVPTMKKKNNGGDEPISTNAPQKKPSQSICKYWMNGNCRHGDQCWNLHAWSHGKGFSPLAKLHQHKKTITGITLPNGTDKLFSCSTDGTVRLWNCHTGQCADMTNVGSEVKSLISAGPWVFAGVSNAIKAWNIETNVQHTLNGPKGQVLAMAAGTNTLYGAAEDGAIYVWKNTSEAQSPFEPVVSLIGHTKAVVSLAFGADHKILFSGSMDHSIKVWDLDTLQCTMTLKAHKDMVTSLICWGPYLLSSSLDGTIKVWGATDAKTFEVIYTHNEEHGVIAINGTSDLEGKPILFSSRKDNSVGIYEIPSFSERGRLFSKHEVQTVQVAPGGLIFTGDKAGLLKVWKLLANPEPKIASS</sequence>
<dbReference type="Gene3D" id="3.30.1370.210">
    <property type="match status" value="1"/>
</dbReference>
<evidence type="ECO:0000313" key="10">
    <source>
        <dbReference type="EMBL" id="KAF7824793.1"/>
    </source>
</evidence>
<dbReference type="InterPro" id="IPR015943">
    <property type="entry name" value="WD40/YVTN_repeat-like_dom_sf"/>
</dbReference>
<feature type="domain" description="C3H1-type" evidence="9">
    <location>
        <begin position="88"/>
        <end position="115"/>
    </location>
</feature>
<feature type="zinc finger region" description="C3H1-type" evidence="7">
    <location>
        <begin position="88"/>
        <end position="115"/>
    </location>
</feature>
<keyword evidence="5 7" id="KW-0862">Zinc</keyword>
<dbReference type="PROSITE" id="PS50294">
    <property type="entry name" value="WD_REPEATS_REGION"/>
    <property type="match status" value="2"/>
</dbReference>
<dbReference type="SMART" id="SM00320">
    <property type="entry name" value="WD40"/>
    <property type="match status" value="5"/>
</dbReference>
<dbReference type="SMART" id="SM00356">
    <property type="entry name" value="ZnF_C3H1"/>
    <property type="match status" value="2"/>
</dbReference>
<dbReference type="InterPro" id="IPR000571">
    <property type="entry name" value="Znf_CCCH"/>
</dbReference>
<keyword evidence="4 7" id="KW-0863">Zinc-finger</keyword>
<accession>A0A834WL21</accession>
<dbReference type="PANTHER" id="PTHR44489">
    <property type="match status" value="1"/>
</dbReference>
<evidence type="ECO:0000256" key="1">
    <source>
        <dbReference type="ARBA" id="ARBA00022574"/>
    </source>
</evidence>
<dbReference type="GO" id="GO:0008270">
    <property type="term" value="F:zinc ion binding"/>
    <property type="evidence" value="ECO:0007669"/>
    <property type="project" value="UniProtKB-KW"/>
</dbReference>
<keyword evidence="1 6" id="KW-0853">WD repeat</keyword>
<dbReference type="Gene3D" id="2.130.10.10">
    <property type="entry name" value="YVTN repeat-like/Quinoprotein amine dehydrogenase"/>
    <property type="match status" value="2"/>
</dbReference>
<dbReference type="OrthoDB" id="59941at2759"/>
<evidence type="ECO:0000256" key="3">
    <source>
        <dbReference type="ARBA" id="ARBA00022737"/>
    </source>
</evidence>
<protein>
    <submittedName>
        <fullName evidence="10">Zinc finger CCCH domain-containing protein 48</fullName>
    </submittedName>
</protein>
<keyword evidence="2 7" id="KW-0479">Metal-binding</keyword>